<name>A0A9Q3FDA5_9BASI</name>
<gene>
    <name evidence="2" type="ORF">O181_074572</name>
</gene>
<evidence type="ECO:0000256" key="1">
    <source>
        <dbReference type="SAM" id="MobiDB-lite"/>
    </source>
</evidence>
<protein>
    <submittedName>
        <fullName evidence="2">Uncharacterized protein</fullName>
    </submittedName>
</protein>
<evidence type="ECO:0000313" key="2">
    <source>
        <dbReference type="EMBL" id="MBW0534857.1"/>
    </source>
</evidence>
<comment type="caution">
    <text evidence="2">The sequence shown here is derived from an EMBL/GenBank/DDBJ whole genome shotgun (WGS) entry which is preliminary data.</text>
</comment>
<organism evidence="2 3">
    <name type="scientific">Austropuccinia psidii MF-1</name>
    <dbReference type="NCBI Taxonomy" id="1389203"/>
    <lineage>
        <taxon>Eukaryota</taxon>
        <taxon>Fungi</taxon>
        <taxon>Dikarya</taxon>
        <taxon>Basidiomycota</taxon>
        <taxon>Pucciniomycotina</taxon>
        <taxon>Pucciniomycetes</taxon>
        <taxon>Pucciniales</taxon>
        <taxon>Sphaerophragmiaceae</taxon>
        <taxon>Austropuccinia</taxon>
    </lineage>
</organism>
<dbReference type="EMBL" id="AVOT02039763">
    <property type="protein sequence ID" value="MBW0534857.1"/>
    <property type="molecule type" value="Genomic_DNA"/>
</dbReference>
<keyword evidence="3" id="KW-1185">Reference proteome</keyword>
<evidence type="ECO:0000313" key="3">
    <source>
        <dbReference type="Proteomes" id="UP000765509"/>
    </source>
</evidence>
<dbReference type="Proteomes" id="UP000765509">
    <property type="component" value="Unassembled WGS sequence"/>
</dbReference>
<feature type="region of interest" description="Disordered" evidence="1">
    <location>
        <begin position="1"/>
        <end position="24"/>
    </location>
</feature>
<accession>A0A9Q3FDA5</accession>
<reference evidence="2" key="1">
    <citation type="submission" date="2021-03" db="EMBL/GenBank/DDBJ databases">
        <title>Draft genome sequence of rust myrtle Austropuccinia psidii MF-1, a brazilian biotype.</title>
        <authorList>
            <person name="Quecine M.C."/>
            <person name="Pachon D.M.R."/>
            <person name="Bonatelli M.L."/>
            <person name="Correr F.H."/>
            <person name="Franceschini L.M."/>
            <person name="Leite T.F."/>
            <person name="Margarido G.R.A."/>
            <person name="Almeida C.A."/>
            <person name="Ferrarezi J.A."/>
            <person name="Labate C.A."/>
        </authorList>
    </citation>
    <scope>NUCLEOTIDE SEQUENCE</scope>
    <source>
        <strain evidence="2">MF-1</strain>
    </source>
</reference>
<sequence>MARNYKENGQKNFNRKLEDSASEHELPKITYKKIDNNSETCHILVEGNDNINGNTLKTKRKRRKVRSSQNHELSDEEIINGIEKYLKIMEEREKHPKATYNINFIYRPLNNQEEAYEWKLEIPEFIQKTPNEED</sequence>
<dbReference type="AlphaFoldDB" id="A0A9Q3FDA5"/>
<proteinExistence type="predicted"/>